<dbReference type="PRINTS" id="PR00081">
    <property type="entry name" value="GDHRDH"/>
</dbReference>
<dbReference type="SUPFAM" id="SSF51735">
    <property type="entry name" value="NAD(P)-binding Rossmann-fold domains"/>
    <property type="match status" value="1"/>
</dbReference>
<evidence type="ECO:0000313" key="3">
    <source>
        <dbReference type="EMBL" id="KAJ6440148.1"/>
    </source>
</evidence>
<sequence length="313" mass="33581">MASRGGLPTDYFVASQQFTRTTHHDVYPAIDPAKSSNSLAGKIVIITGASRGIGAMGLVPSFAKAGALGLVLVARDEVKLRAVESEVHRINPGVKTLVAPLDMTDTVAVQALYATIQERFGRHADVLVSNAGANTAQNGGGPSLHKASVDEWWINFEVNVKAYFIMIKYLISSLPTPTTPVTVINISTGAIWLRYPMVDGYSVSKLAAQQWSVLLDAAYGGSVTVVGIHPGLVATEMQTEYFSQFDQDSPLLVGGVAVWAAADAARCRFLSGRIVSANWDVDELRDRAEEIEEGDLLKMVLNGELGREQFGTS</sequence>
<accession>A0AB34FMK9</accession>
<evidence type="ECO:0000256" key="1">
    <source>
        <dbReference type="ARBA" id="ARBA00006484"/>
    </source>
</evidence>
<dbReference type="GO" id="GO:0016491">
    <property type="term" value="F:oxidoreductase activity"/>
    <property type="evidence" value="ECO:0007669"/>
    <property type="project" value="UniProtKB-KW"/>
</dbReference>
<dbReference type="AlphaFoldDB" id="A0AB34FMK9"/>
<evidence type="ECO:0000256" key="2">
    <source>
        <dbReference type="ARBA" id="ARBA00023002"/>
    </source>
</evidence>
<dbReference type="PANTHER" id="PTHR42901:SF1">
    <property type="entry name" value="ALCOHOL DEHYDROGENASE"/>
    <property type="match status" value="1"/>
</dbReference>
<keyword evidence="4" id="KW-1185">Reference proteome</keyword>
<dbReference type="CDD" id="cd05233">
    <property type="entry name" value="SDR_c"/>
    <property type="match status" value="1"/>
</dbReference>
<dbReference type="Pfam" id="PF00106">
    <property type="entry name" value="adh_short"/>
    <property type="match status" value="1"/>
</dbReference>
<dbReference type="EMBL" id="JAQHRD010000006">
    <property type="protein sequence ID" value="KAJ6440148.1"/>
    <property type="molecule type" value="Genomic_DNA"/>
</dbReference>
<name>A0AB34FMK9_9HYPO</name>
<evidence type="ECO:0000313" key="4">
    <source>
        <dbReference type="Proteomes" id="UP001163105"/>
    </source>
</evidence>
<dbReference type="PANTHER" id="PTHR42901">
    <property type="entry name" value="ALCOHOL DEHYDROGENASE"/>
    <property type="match status" value="1"/>
</dbReference>
<dbReference type="InterPro" id="IPR002347">
    <property type="entry name" value="SDR_fam"/>
</dbReference>
<keyword evidence="2" id="KW-0560">Oxidoreductase</keyword>
<protein>
    <submittedName>
        <fullName evidence="3">Tripeptidyl peptidase SED3</fullName>
    </submittedName>
</protein>
<comment type="caution">
    <text evidence="3">The sequence shown here is derived from an EMBL/GenBank/DDBJ whole genome shotgun (WGS) entry which is preliminary data.</text>
</comment>
<gene>
    <name evidence="3" type="ORF">O9K51_08039</name>
</gene>
<reference evidence="3" key="1">
    <citation type="submission" date="2023-01" db="EMBL/GenBank/DDBJ databases">
        <title>The growth and conidiation of Purpureocillium lavendulum are regulated by nitrogen source and histone H3K14 acetylation.</title>
        <authorList>
            <person name="Tang P."/>
            <person name="Han J."/>
            <person name="Zhang C."/>
            <person name="Tang P."/>
            <person name="Qi F."/>
            <person name="Zhang K."/>
            <person name="Liang L."/>
        </authorList>
    </citation>
    <scope>NUCLEOTIDE SEQUENCE</scope>
    <source>
        <strain evidence="3">YMF1.00683</strain>
    </source>
</reference>
<comment type="similarity">
    <text evidence="1">Belongs to the short-chain dehydrogenases/reductases (SDR) family.</text>
</comment>
<dbReference type="Gene3D" id="3.40.50.720">
    <property type="entry name" value="NAD(P)-binding Rossmann-like Domain"/>
    <property type="match status" value="1"/>
</dbReference>
<proteinExistence type="inferred from homology"/>
<dbReference type="InterPro" id="IPR036291">
    <property type="entry name" value="NAD(P)-bd_dom_sf"/>
</dbReference>
<organism evidence="3 4">
    <name type="scientific">Purpureocillium lavendulum</name>
    <dbReference type="NCBI Taxonomy" id="1247861"/>
    <lineage>
        <taxon>Eukaryota</taxon>
        <taxon>Fungi</taxon>
        <taxon>Dikarya</taxon>
        <taxon>Ascomycota</taxon>
        <taxon>Pezizomycotina</taxon>
        <taxon>Sordariomycetes</taxon>
        <taxon>Hypocreomycetidae</taxon>
        <taxon>Hypocreales</taxon>
        <taxon>Ophiocordycipitaceae</taxon>
        <taxon>Purpureocillium</taxon>
    </lineage>
</organism>
<dbReference type="Proteomes" id="UP001163105">
    <property type="component" value="Unassembled WGS sequence"/>
</dbReference>